<proteinExistence type="inferred from homology"/>
<feature type="transmembrane region" description="Helical" evidence="7">
    <location>
        <begin position="34"/>
        <end position="54"/>
    </location>
</feature>
<dbReference type="PROSITE" id="PS50928">
    <property type="entry name" value="ABC_TM1"/>
    <property type="match status" value="1"/>
</dbReference>
<dbReference type="PANTHER" id="PTHR30151">
    <property type="entry name" value="ALKANE SULFONATE ABC TRANSPORTER-RELATED, MEMBRANE SUBUNIT"/>
    <property type="match status" value="1"/>
</dbReference>
<evidence type="ECO:0000256" key="4">
    <source>
        <dbReference type="ARBA" id="ARBA00022692"/>
    </source>
</evidence>
<organism evidence="10 11">
    <name type="scientific">Nonomuraea rosea</name>
    <dbReference type="NCBI Taxonomy" id="638574"/>
    <lineage>
        <taxon>Bacteria</taxon>
        <taxon>Bacillati</taxon>
        <taxon>Actinomycetota</taxon>
        <taxon>Actinomycetes</taxon>
        <taxon>Streptosporangiales</taxon>
        <taxon>Streptosporangiaceae</taxon>
        <taxon>Nonomuraea</taxon>
    </lineage>
</organism>
<comment type="similarity">
    <text evidence="7">Belongs to the binding-protein-dependent transport system permease family.</text>
</comment>
<evidence type="ECO:0000256" key="3">
    <source>
        <dbReference type="ARBA" id="ARBA00022475"/>
    </source>
</evidence>
<feature type="compositionally biased region" description="Polar residues" evidence="8">
    <location>
        <begin position="1"/>
        <end position="17"/>
    </location>
</feature>
<keyword evidence="2 7" id="KW-0813">Transport</keyword>
<evidence type="ECO:0000256" key="6">
    <source>
        <dbReference type="ARBA" id="ARBA00023136"/>
    </source>
</evidence>
<feature type="region of interest" description="Disordered" evidence="8">
    <location>
        <begin position="1"/>
        <end position="22"/>
    </location>
</feature>
<comment type="caution">
    <text evidence="10">The sequence shown here is derived from an EMBL/GenBank/DDBJ whole genome shotgun (WGS) entry which is preliminary data.</text>
</comment>
<dbReference type="EMBL" id="BAABDQ010000048">
    <property type="protein sequence ID" value="GAA3612002.1"/>
    <property type="molecule type" value="Genomic_DNA"/>
</dbReference>
<gene>
    <name evidence="10" type="ORF">GCM10022419_116220</name>
</gene>
<dbReference type="Gene3D" id="1.10.3720.10">
    <property type="entry name" value="MetI-like"/>
    <property type="match status" value="1"/>
</dbReference>
<keyword evidence="5 7" id="KW-1133">Transmembrane helix</keyword>
<sequence>MTTVAPKSVSRPSSGTAASAEERDRRRERLVDQVRLWSIRVVIVVVLCGTWQFVSGRIFPVFIVSSPALVVERFGDFMESGQLLSDLAYTMRACGLGFVIGALIGSTLGLLFGVYESVSRVIAPFASMLYSTPKIMLSPLIVVWVGVDLTMKVFVATFSCMWVIFYNVWNATRRIDRNLLDQFRLMGASQRQIIGGLYLPSAMTWLLTSLRVAFPIALIGAVVGEFVASSQGLGYRALDSGQRYDSAGVLVAVLTITITAMTIDSVLRMIQRKVALWQGEGVQE</sequence>
<dbReference type="InterPro" id="IPR035906">
    <property type="entry name" value="MetI-like_sf"/>
</dbReference>
<feature type="transmembrane region" description="Helical" evidence="7">
    <location>
        <begin position="193"/>
        <end position="224"/>
    </location>
</feature>
<reference evidence="11" key="1">
    <citation type="journal article" date="2019" name="Int. J. Syst. Evol. Microbiol.">
        <title>The Global Catalogue of Microorganisms (GCM) 10K type strain sequencing project: providing services to taxonomists for standard genome sequencing and annotation.</title>
        <authorList>
            <consortium name="The Broad Institute Genomics Platform"/>
            <consortium name="The Broad Institute Genome Sequencing Center for Infectious Disease"/>
            <person name="Wu L."/>
            <person name="Ma J."/>
        </authorList>
    </citation>
    <scope>NUCLEOTIDE SEQUENCE [LARGE SCALE GENOMIC DNA]</scope>
    <source>
        <strain evidence="11">JCM 17326</strain>
    </source>
</reference>
<dbReference type="SUPFAM" id="SSF161098">
    <property type="entry name" value="MetI-like"/>
    <property type="match status" value="1"/>
</dbReference>
<keyword evidence="3" id="KW-1003">Cell membrane</keyword>
<keyword evidence="6 7" id="KW-0472">Membrane</keyword>
<dbReference type="PANTHER" id="PTHR30151:SF20">
    <property type="entry name" value="ABC TRANSPORTER PERMEASE PROTEIN HI_0355-RELATED"/>
    <property type="match status" value="1"/>
</dbReference>
<evidence type="ECO:0000256" key="1">
    <source>
        <dbReference type="ARBA" id="ARBA00004651"/>
    </source>
</evidence>
<comment type="subcellular location">
    <subcellularLocation>
        <location evidence="1 7">Cell membrane</location>
        <topology evidence="1 7">Multi-pass membrane protein</topology>
    </subcellularLocation>
</comment>
<evidence type="ECO:0000256" key="2">
    <source>
        <dbReference type="ARBA" id="ARBA00022448"/>
    </source>
</evidence>
<dbReference type="Proteomes" id="UP001500630">
    <property type="component" value="Unassembled WGS sequence"/>
</dbReference>
<evidence type="ECO:0000313" key="11">
    <source>
        <dbReference type="Proteomes" id="UP001500630"/>
    </source>
</evidence>
<feature type="transmembrane region" description="Helical" evidence="7">
    <location>
        <begin position="89"/>
        <end position="115"/>
    </location>
</feature>
<dbReference type="CDD" id="cd06261">
    <property type="entry name" value="TM_PBP2"/>
    <property type="match status" value="1"/>
</dbReference>
<evidence type="ECO:0000313" key="10">
    <source>
        <dbReference type="EMBL" id="GAA3612002.1"/>
    </source>
</evidence>
<protein>
    <submittedName>
        <fullName evidence="10">ABC transporter permease</fullName>
    </submittedName>
</protein>
<keyword evidence="11" id="KW-1185">Reference proteome</keyword>
<name>A0ABP6ZMA8_9ACTN</name>
<keyword evidence="4 7" id="KW-0812">Transmembrane</keyword>
<evidence type="ECO:0000256" key="8">
    <source>
        <dbReference type="SAM" id="MobiDB-lite"/>
    </source>
</evidence>
<feature type="transmembrane region" description="Helical" evidence="7">
    <location>
        <begin position="244"/>
        <end position="263"/>
    </location>
</feature>
<accession>A0ABP6ZMA8</accession>
<dbReference type="InterPro" id="IPR000515">
    <property type="entry name" value="MetI-like"/>
</dbReference>
<feature type="domain" description="ABC transmembrane type-1" evidence="9">
    <location>
        <begin position="87"/>
        <end position="267"/>
    </location>
</feature>
<dbReference type="Pfam" id="PF00528">
    <property type="entry name" value="BPD_transp_1"/>
    <property type="match status" value="1"/>
</dbReference>
<dbReference type="RefSeq" id="WP_345576123.1">
    <property type="nucleotide sequence ID" value="NZ_BAABDQ010000048.1"/>
</dbReference>
<evidence type="ECO:0000259" key="9">
    <source>
        <dbReference type="PROSITE" id="PS50928"/>
    </source>
</evidence>
<evidence type="ECO:0000256" key="5">
    <source>
        <dbReference type="ARBA" id="ARBA00022989"/>
    </source>
</evidence>
<feature type="transmembrane region" description="Helical" evidence="7">
    <location>
        <begin position="127"/>
        <end position="147"/>
    </location>
</feature>
<feature type="transmembrane region" description="Helical" evidence="7">
    <location>
        <begin position="153"/>
        <end position="172"/>
    </location>
</feature>
<evidence type="ECO:0000256" key="7">
    <source>
        <dbReference type="RuleBase" id="RU363032"/>
    </source>
</evidence>